<feature type="transmembrane region" description="Helical" evidence="1">
    <location>
        <begin position="20"/>
        <end position="37"/>
    </location>
</feature>
<evidence type="ECO:0000313" key="3">
    <source>
        <dbReference type="Proteomes" id="UP000036958"/>
    </source>
</evidence>
<proteinExistence type="predicted"/>
<organism evidence="2 3">
    <name type="scientific">Sunxiuqinia dokdonensis</name>
    <dbReference type="NCBI Taxonomy" id="1409788"/>
    <lineage>
        <taxon>Bacteria</taxon>
        <taxon>Pseudomonadati</taxon>
        <taxon>Bacteroidota</taxon>
        <taxon>Bacteroidia</taxon>
        <taxon>Marinilabiliales</taxon>
        <taxon>Prolixibacteraceae</taxon>
        <taxon>Sunxiuqinia</taxon>
    </lineage>
</organism>
<comment type="caution">
    <text evidence="2">The sequence shown here is derived from an EMBL/GenBank/DDBJ whole genome shotgun (WGS) entry which is preliminary data.</text>
</comment>
<keyword evidence="1" id="KW-1133">Transmembrane helix</keyword>
<keyword evidence="1" id="KW-0812">Transmembrane</keyword>
<sequence>MILRMFFSSDFRSFTTKKYCIKAVILIINFYFWLWLIETVSRQNGRVVS</sequence>
<keyword evidence="3" id="KW-1185">Reference proteome</keyword>
<dbReference type="STRING" id="1409788.NC99_46590"/>
<protein>
    <submittedName>
        <fullName evidence="2">Uncharacterized protein</fullName>
    </submittedName>
</protein>
<dbReference type="EMBL" id="LGIA01000225">
    <property type="protein sequence ID" value="KOH42492.1"/>
    <property type="molecule type" value="Genomic_DNA"/>
</dbReference>
<accession>A0A0L8V2M9</accession>
<dbReference type="AlphaFoldDB" id="A0A0L8V2M9"/>
<name>A0A0L8V2M9_9BACT</name>
<evidence type="ECO:0000313" key="2">
    <source>
        <dbReference type="EMBL" id="KOH42492.1"/>
    </source>
</evidence>
<dbReference type="Proteomes" id="UP000036958">
    <property type="component" value="Unassembled WGS sequence"/>
</dbReference>
<reference evidence="3" key="1">
    <citation type="submission" date="2015-07" db="EMBL/GenBank/DDBJ databases">
        <title>Genome sequencing of Sunxiuqinia dokdonensis strain SK.</title>
        <authorList>
            <person name="Ahn S."/>
            <person name="Kim B.-C."/>
        </authorList>
    </citation>
    <scope>NUCLEOTIDE SEQUENCE [LARGE SCALE GENOMIC DNA]</scope>
    <source>
        <strain evidence="3">SK</strain>
    </source>
</reference>
<evidence type="ECO:0000256" key="1">
    <source>
        <dbReference type="SAM" id="Phobius"/>
    </source>
</evidence>
<gene>
    <name evidence="2" type="ORF">NC99_46590</name>
</gene>
<keyword evidence="1" id="KW-0472">Membrane</keyword>